<dbReference type="AlphaFoldDB" id="A0A644T888"/>
<evidence type="ECO:0000259" key="2">
    <source>
        <dbReference type="SMART" id="SM00460"/>
    </source>
</evidence>
<gene>
    <name evidence="3" type="ORF">SDC9_08609</name>
</gene>
<dbReference type="InterPro" id="IPR018975">
    <property type="entry name" value="Pseudomurein-binding_repeat"/>
</dbReference>
<organism evidence="3">
    <name type="scientific">bioreactor metagenome</name>
    <dbReference type="NCBI Taxonomy" id="1076179"/>
    <lineage>
        <taxon>unclassified sequences</taxon>
        <taxon>metagenomes</taxon>
        <taxon>ecological metagenomes</taxon>
    </lineage>
</organism>
<feature type="compositionally biased region" description="Low complexity" evidence="1">
    <location>
        <begin position="308"/>
        <end position="323"/>
    </location>
</feature>
<feature type="region of interest" description="Disordered" evidence="1">
    <location>
        <begin position="304"/>
        <end position="323"/>
    </location>
</feature>
<accession>A0A644T888</accession>
<dbReference type="InterPro" id="IPR038765">
    <property type="entry name" value="Papain-like_cys_pep_sf"/>
</dbReference>
<dbReference type="SMART" id="SM00460">
    <property type="entry name" value="TGc"/>
    <property type="match status" value="1"/>
</dbReference>
<name>A0A644T888_9ZZZZ</name>
<dbReference type="PANTHER" id="PTHR33490">
    <property type="entry name" value="BLR5614 PROTEIN-RELATED"/>
    <property type="match status" value="1"/>
</dbReference>
<feature type="compositionally biased region" description="Gly residues" evidence="1">
    <location>
        <begin position="473"/>
        <end position="483"/>
    </location>
</feature>
<dbReference type="SUPFAM" id="SSF54001">
    <property type="entry name" value="Cysteine proteinases"/>
    <property type="match status" value="1"/>
</dbReference>
<sequence>MLFAFIILFVIANSSIIYANDTNDTIGNLFTQSADNLSEDSINNVNNSEKDIININKENINNISENQTNNESSTNNPNDSNSEIGETEDNSDYDNNQLNNSNKEISEENNQTGNVSTTYSKNAAGGTVESNTIKILTSTVKFSNKNIMSAATELKKYVEKNGKLPDYITLNGEKISMSEFLYLLSKSIINLNGGSNSDITTKDIKNPSYPNGGSTSGKLYKSNYIDLAKRIVSFVDLNNQAPNYGSSSIGKIQFQTIVYGFAKIVDYYKSNNVMPNYVSFDKKISTNLNKLVPNYNGKNGIIVGGDPNTNSSTNGSNSSSSSGTISLANIKDAGSRIELFVKNNGVLPNYVLINGKQYSMTEFLYLASATIVNINKGINTGIVAKTFKNPSNPSGSSINGNIYKSDFVDLASRVSSYMLKNGQAPNYGSSKLGNIQFQTLVLGFSKILDFTKTEGRLPNYLTLNVKSTDKINGGSGSSGGSGSGSIPTGPLNEKNTLSSSELQKYLVATTNCQVNNAAIKSLATSLTKNCKTELEKATAIFNYVRDNIKYSFYYDTKYSATGTLEKKLGNCVDKTHLLIALSRSAGLAARYVHADCTFTVSGRIGHVFAQIKVGDTWVVADTTSSQNSLGTVKNWNINTYTLKGQGKSASINF</sequence>
<feature type="region of interest" description="Disordered" evidence="1">
    <location>
        <begin position="472"/>
        <end position="493"/>
    </location>
</feature>
<feature type="compositionally biased region" description="Low complexity" evidence="1">
    <location>
        <begin position="64"/>
        <end position="83"/>
    </location>
</feature>
<feature type="region of interest" description="Disordered" evidence="1">
    <location>
        <begin position="64"/>
        <end position="124"/>
    </location>
</feature>
<dbReference type="InterPro" id="IPR002931">
    <property type="entry name" value="Transglutaminase-like"/>
</dbReference>
<reference evidence="3" key="1">
    <citation type="submission" date="2019-08" db="EMBL/GenBank/DDBJ databases">
        <authorList>
            <person name="Kucharzyk K."/>
            <person name="Murdoch R.W."/>
            <person name="Higgins S."/>
            <person name="Loffler F."/>
        </authorList>
    </citation>
    <scope>NUCLEOTIDE SEQUENCE</scope>
</reference>
<evidence type="ECO:0000313" key="3">
    <source>
        <dbReference type="EMBL" id="MPL62989.1"/>
    </source>
</evidence>
<protein>
    <recommendedName>
        <fullName evidence="2">Transglutaminase-like domain-containing protein</fullName>
    </recommendedName>
</protein>
<dbReference type="Pfam" id="PF09373">
    <property type="entry name" value="PMBR"/>
    <property type="match status" value="4"/>
</dbReference>
<comment type="caution">
    <text evidence="3">The sequence shown here is derived from an EMBL/GenBank/DDBJ whole genome shotgun (WGS) entry which is preliminary data.</text>
</comment>
<proteinExistence type="predicted"/>
<feature type="compositionally biased region" description="Polar residues" evidence="1">
    <location>
        <begin position="111"/>
        <end position="121"/>
    </location>
</feature>
<dbReference type="EMBL" id="VSSQ01000019">
    <property type="protein sequence ID" value="MPL62989.1"/>
    <property type="molecule type" value="Genomic_DNA"/>
</dbReference>
<evidence type="ECO:0000256" key="1">
    <source>
        <dbReference type="SAM" id="MobiDB-lite"/>
    </source>
</evidence>
<feature type="domain" description="Transglutaminase-like" evidence="2">
    <location>
        <begin position="563"/>
        <end position="624"/>
    </location>
</feature>
<dbReference type="Pfam" id="PF01841">
    <property type="entry name" value="Transglut_core"/>
    <property type="match status" value="1"/>
</dbReference>
<dbReference type="Gene3D" id="3.10.620.30">
    <property type="match status" value="1"/>
</dbReference>